<name>A0A6G1F293_9ORYZ</name>
<dbReference type="AlphaFoldDB" id="A0A6G1F293"/>
<feature type="region of interest" description="Disordered" evidence="1">
    <location>
        <begin position="1"/>
        <end position="24"/>
    </location>
</feature>
<gene>
    <name evidence="2" type="ORF">E2562_038367</name>
</gene>
<evidence type="ECO:0000313" key="3">
    <source>
        <dbReference type="Proteomes" id="UP000479710"/>
    </source>
</evidence>
<proteinExistence type="predicted"/>
<protein>
    <submittedName>
        <fullName evidence="2">Uncharacterized protein</fullName>
    </submittedName>
</protein>
<dbReference type="EMBL" id="SPHZ02000002">
    <property type="protein sequence ID" value="KAF0930959.1"/>
    <property type="molecule type" value="Genomic_DNA"/>
</dbReference>
<feature type="region of interest" description="Disordered" evidence="1">
    <location>
        <begin position="45"/>
        <end position="78"/>
    </location>
</feature>
<reference evidence="2 3" key="1">
    <citation type="submission" date="2019-11" db="EMBL/GenBank/DDBJ databases">
        <title>Whole genome sequence of Oryza granulata.</title>
        <authorList>
            <person name="Li W."/>
        </authorList>
    </citation>
    <scope>NUCLEOTIDE SEQUENCE [LARGE SCALE GENOMIC DNA]</scope>
    <source>
        <strain evidence="3">cv. Menghai</strain>
        <tissue evidence="2">Leaf</tissue>
    </source>
</reference>
<feature type="compositionally biased region" description="Basic and acidic residues" evidence="1">
    <location>
        <begin position="45"/>
        <end position="55"/>
    </location>
</feature>
<accession>A0A6G1F293</accession>
<sequence>MEEEKRAAGSGNGSSTATPNGGRWVTWTQISDGVDGALAMRQREIGSDYREEGRGKGVGSDGGWAHQRLAKSTMPKVA</sequence>
<comment type="caution">
    <text evidence="2">The sequence shown here is derived from an EMBL/GenBank/DDBJ whole genome shotgun (WGS) entry which is preliminary data.</text>
</comment>
<keyword evidence="3" id="KW-1185">Reference proteome</keyword>
<organism evidence="2 3">
    <name type="scientific">Oryza meyeriana var. granulata</name>
    <dbReference type="NCBI Taxonomy" id="110450"/>
    <lineage>
        <taxon>Eukaryota</taxon>
        <taxon>Viridiplantae</taxon>
        <taxon>Streptophyta</taxon>
        <taxon>Embryophyta</taxon>
        <taxon>Tracheophyta</taxon>
        <taxon>Spermatophyta</taxon>
        <taxon>Magnoliopsida</taxon>
        <taxon>Liliopsida</taxon>
        <taxon>Poales</taxon>
        <taxon>Poaceae</taxon>
        <taxon>BOP clade</taxon>
        <taxon>Oryzoideae</taxon>
        <taxon>Oryzeae</taxon>
        <taxon>Oryzinae</taxon>
        <taxon>Oryza</taxon>
        <taxon>Oryza meyeriana</taxon>
    </lineage>
</organism>
<evidence type="ECO:0000313" key="2">
    <source>
        <dbReference type="EMBL" id="KAF0930959.1"/>
    </source>
</evidence>
<evidence type="ECO:0000256" key="1">
    <source>
        <dbReference type="SAM" id="MobiDB-lite"/>
    </source>
</evidence>
<dbReference type="Proteomes" id="UP000479710">
    <property type="component" value="Unassembled WGS sequence"/>
</dbReference>